<evidence type="ECO:0000313" key="2">
    <source>
        <dbReference type="Proteomes" id="UP000886885"/>
    </source>
</evidence>
<evidence type="ECO:0000313" key="1">
    <source>
        <dbReference type="EMBL" id="KAG6763260.1"/>
    </source>
</evidence>
<dbReference type="EMBL" id="JAAWWB010000017">
    <property type="protein sequence ID" value="KAG6763260.1"/>
    <property type="molecule type" value="Genomic_DNA"/>
</dbReference>
<organism evidence="1 2">
    <name type="scientific">Populus tomentosa</name>
    <name type="common">Chinese white poplar</name>
    <dbReference type="NCBI Taxonomy" id="118781"/>
    <lineage>
        <taxon>Eukaryota</taxon>
        <taxon>Viridiplantae</taxon>
        <taxon>Streptophyta</taxon>
        <taxon>Embryophyta</taxon>
        <taxon>Tracheophyta</taxon>
        <taxon>Spermatophyta</taxon>
        <taxon>Magnoliopsida</taxon>
        <taxon>eudicotyledons</taxon>
        <taxon>Gunneridae</taxon>
        <taxon>Pentapetalae</taxon>
        <taxon>rosids</taxon>
        <taxon>fabids</taxon>
        <taxon>Malpighiales</taxon>
        <taxon>Salicaceae</taxon>
        <taxon>Saliceae</taxon>
        <taxon>Populus</taxon>
    </lineage>
</organism>
<dbReference type="PROSITE" id="PS51257">
    <property type="entry name" value="PROKAR_LIPOPROTEIN"/>
    <property type="match status" value="1"/>
</dbReference>
<comment type="caution">
    <text evidence="1">The sequence shown here is derived from an EMBL/GenBank/DDBJ whole genome shotgun (WGS) entry which is preliminary data.</text>
</comment>
<gene>
    <name evidence="1" type="ORF">POTOM_033800</name>
</gene>
<reference evidence="1" key="1">
    <citation type="journal article" date="2020" name="bioRxiv">
        <title>Hybrid origin of Populus tomentosa Carr. identified through genome sequencing and phylogenomic analysis.</title>
        <authorList>
            <person name="An X."/>
            <person name="Gao K."/>
            <person name="Chen Z."/>
            <person name="Li J."/>
            <person name="Yang X."/>
            <person name="Yang X."/>
            <person name="Zhou J."/>
            <person name="Guo T."/>
            <person name="Zhao T."/>
            <person name="Huang S."/>
            <person name="Miao D."/>
            <person name="Khan W.U."/>
            <person name="Rao P."/>
            <person name="Ye M."/>
            <person name="Lei B."/>
            <person name="Liao W."/>
            <person name="Wang J."/>
            <person name="Ji L."/>
            <person name="Li Y."/>
            <person name="Guo B."/>
            <person name="Mustafa N.S."/>
            <person name="Li S."/>
            <person name="Yun Q."/>
            <person name="Keller S.R."/>
            <person name="Mao J."/>
            <person name="Zhang R."/>
            <person name="Strauss S.H."/>
        </authorList>
    </citation>
    <scope>NUCLEOTIDE SEQUENCE</scope>
    <source>
        <strain evidence="1">GM15</strain>
        <tissue evidence="1">Leaf</tissue>
    </source>
</reference>
<keyword evidence="2" id="KW-1185">Reference proteome</keyword>
<protein>
    <submittedName>
        <fullName evidence="1">Uncharacterized protein</fullName>
    </submittedName>
</protein>
<proteinExistence type="predicted"/>
<accession>A0A8X7Z6X3</accession>
<name>A0A8X7Z6X3_POPTO</name>
<dbReference type="OrthoDB" id="1883156at2759"/>
<sequence>MRDESESGRAALTQTQWTQACITSPQRVKVGLGMLAGRKHVGIEHDNPSPQGMKVDFGILLESKYNGLSKISGEWDGFGADSTTEGKPTELPESVVPEAYREWEVKVFDWQTQCPTLALPQDLLMAYKTIKLLPTVGCEADAATRYSMDGRVVGGVDDNVSAFAYQSGGSYAAVVRVANTGIELQSIRVFCEQWYGPFRNGDHLGGCTIRDSAFASTTALKASEEILIAHETAMSGGVLPEMTIHTSSIYLQCTEKYAAI</sequence>
<dbReference type="AlphaFoldDB" id="A0A8X7Z6X3"/>
<dbReference type="Proteomes" id="UP000886885">
    <property type="component" value="Chromosome 9A"/>
</dbReference>